<sequence>MAQNYGSGNGKKRKAFRPSRSEKRMVREEYERSTRIWKESTSRWRGPQPVLPKEGTDEWKKMLEEARRRKRHRYQSRKPSQPVPRNAPAITPRAAVYLPDGRNDDGSSRLVVVVFLIATISAITWLWVSTVMNSDTGDDDDSASTQSVPSEQLLFGVGPW</sequence>
<protein>
    <submittedName>
        <fullName evidence="3">Uncharacterized protein</fullName>
    </submittedName>
</protein>
<keyword evidence="2" id="KW-1133">Transmembrane helix</keyword>
<gene>
    <name evidence="3" type="ORF">COV06_03695</name>
</gene>
<evidence type="ECO:0000313" key="3">
    <source>
        <dbReference type="EMBL" id="PIR47527.1"/>
    </source>
</evidence>
<evidence type="ECO:0000256" key="2">
    <source>
        <dbReference type="SAM" id="Phobius"/>
    </source>
</evidence>
<feature type="transmembrane region" description="Helical" evidence="2">
    <location>
        <begin position="110"/>
        <end position="128"/>
    </location>
</feature>
<reference evidence="3 4" key="1">
    <citation type="submission" date="2017-09" db="EMBL/GenBank/DDBJ databases">
        <title>Depth-based differentiation of microbial function through sediment-hosted aquifers and enrichment of novel symbionts in the deep terrestrial subsurface.</title>
        <authorList>
            <person name="Probst A.J."/>
            <person name="Ladd B."/>
            <person name="Jarett J.K."/>
            <person name="Geller-Mcgrath D.E."/>
            <person name="Sieber C.M."/>
            <person name="Emerson J.B."/>
            <person name="Anantharaman K."/>
            <person name="Thomas B.C."/>
            <person name="Malmstrom R."/>
            <person name="Stieglmeier M."/>
            <person name="Klingl A."/>
            <person name="Woyke T."/>
            <person name="Ryan C.M."/>
            <person name="Banfield J.F."/>
        </authorList>
    </citation>
    <scope>NUCLEOTIDE SEQUENCE [LARGE SCALE GENOMIC DNA]</scope>
    <source>
        <strain evidence="3">CG10_big_fil_rev_8_21_14_0_10_50_16</strain>
    </source>
</reference>
<feature type="region of interest" description="Disordered" evidence="1">
    <location>
        <begin position="67"/>
        <end position="91"/>
    </location>
</feature>
<evidence type="ECO:0000256" key="1">
    <source>
        <dbReference type="SAM" id="MobiDB-lite"/>
    </source>
</evidence>
<proteinExistence type="predicted"/>
<feature type="region of interest" description="Disordered" evidence="1">
    <location>
        <begin position="39"/>
        <end position="58"/>
    </location>
</feature>
<accession>A0A2H0RM59</accession>
<feature type="compositionally biased region" description="Basic and acidic residues" evidence="1">
    <location>
        <begin position="19"/>
        <end position="32"/>
    </location>
</feature>
<dbReference type="EMBL" id="PCYM01000006">
    <property type="protein sequence ID" value="PIR47527.1"/>
    <property type="molecule type" value="Genomic_DNA"/>
</dbReference>
<evidence type="ECO:0000313" key="4">
    <source>
        <dbReference type="Proteomes" id="UP000230084"/>
    </source>
</evidence>
<keyword evidence="2" id="KW-0472">Membrane</keyword>
<name>A0A2H0RM59_9BACT</name>
<comment type="caution">
    <text evidence="3">The sequence shown here is derived from an EMBL/GenBank/DDBJ whole genome shotgun (WGS) entry which is preliminary data.</text>
</comment>
<keyword evidence="2" id="KW-0812">Transmembrane</keyword>
<feature type="region of interest" description="Disordered" evidence="1">
    <location>
        <begin position="1"/>
        <end position="32"/>
    </location>
</feature>
<dbReference type="AlphaFoldDB" id="A0A2H0RM59"/>
<dbReference type="Proteomes" id="UP000230084">
    <property type="component" value="Unassembled WGS sequence"/>
</dbReference>
<organism evidence="3 4">
    <name type="scientific">Candidatus Uhrbacteria bacterium CG10_big_fil_rev_8_21_14_0_10_50_16</name>
    <dbReference type="NCBI Taxonomy" id="1975039"/>
    <lineage>
        <taxon>Bacteria</taxon>
        <taxon>Candidatus Uhriibacteriota</taxon>
    </lineage>
</organism>